<dbReference type="InterPro" id="IPR003848">
    <property type="entry name" value="DUF218"/>
</dbReference>
<feature type="domain" description="DUF218" evidence="1">
    <location>
        <begin position="95"/>
        <end position="181"/>
    </location>
</feature>
<reference evidence="2" key="1">
    <citation type="journal article" date="2023" name="IMA Fungus">
        <title>Comparative genomic study of the Penicillium genus elucidates a diverse pangenome and 15 lateral gene transfer events.</title>
        <authorList>
            <person name="Petersen C."/>
            <person name="Sorensen T."/>
            <person name="Nielsen M.R."/>
            <person name="Sondergaard T.E."/>
            <person name="Sorensen J.L."/>
            <person name="Fitzpatrick D.A."/>
            <person name="Frisvad J.C."/>
            <person name="Nielsen K.L."/>
        </authorList>
    </citation>
    <scope>NUCLEOTIDE SEQUENCE</scope>
    <source>
        <strain evidence="2">IBT 17514</strain>
    </source>
</reference>
<evidence type="ECO:0000313" key="3">
    <source>
        <dbReference type="Proteomes" id="UP001215712"/>
    </source>
</evidence>
<dbReference type="CDD" id="cd06259">
    <property type="entry name" value="YdcF-like"/>
    <property type="match status" value="1"/>
</dbReference>
<protein>
    <recommendedName>
        <fullName evidence="1">DUF218 domain-containing protein</fullName>
    </recommendedName>
</protein>
<dbReference type="PANTHER" id="PTHR30336:SF20">
    <property type="entry name" value="DUF218 DOMAIN-CONTAINING PROTEIN"/>
    <property type="match status" value="1"/>
</dbReference>
<gene>
    <name evidence="2" type="ORF">N7493_003846</name>
</gene>
<evidence type="ECO:0000259" key="1">
    <source>
        <dbReference type="Pfam" id="PF02698"/>
    </source>
</evidence>
<dbReference type="InterPro" id="IPR014729">
    <property type="entry name" value="Rossmann-like_a/b/a_fold"/>
</dbReference>
<dbReference type="GO" id="GO:0005886">
    <property type="term" value="C:plasma membrane"/>
    <property type="evidence" value="ECO:0007669"/>
    <property type="project" value="TreeGrafter"/>
</dbReference>
<dbReference type="Gene3D" id="1.10.3620.10">
    <property type="entry name" value="YdcF like domain"/>
    <property type="match status" value="1"/>
</dbReference>
<keyword evidence="3" id="KW-1185">Reference proteome</keyword>
<dbReference type="Proteomes" id="UP001215712">
    <property type="component" value="Unassembled WGS sequence"/>
</dbReference>
<dbReference type="AlphaFoldDB" id="A0AAD6MXY5"/>
<dbReference type="InterPro" id="IPR051599">
    <property type="entry name" value="Cell_Envelope_Assoc"/>
</dbReference>
<sequence>MNPHSSEASADINSLAEFLADSELSDLSSVSPVDCIIVCASQVLYGAEKIFETLQSRPHTTKYLVLCGGIGHSTNLLYDSVRSHPRYSTLSDTLHGLPEARVLEHILDAFFDRARITAEGCQILVEDRSTNCGQNAMFSRQILEQAGVVAPTTCIINQDPTMMLRTKASFEKAYQALSSPVSFLSYPGFVPAVQVRQGELIYTSPAATTGLWTPERFLELLLGEVPRLRDDKDGYGPHGRNFISHVDILRSVEMAWSRLSVMFKDHKLR</sequence>
<comment type="caution">
    <text evidence="2">The sequence shown here is derived from an EMBL/GenBank/DDBJ whole genome shotgun (WGS) entry which is preliminary data.</text>
</comment>
<organism evidence="2 3">
    <name type="scientific">Penicillium malachiteum</name>
    <dbReference type="NCBI Taxonomy" id="1324776"/>
    <lineage>
        <taxon>Eukaryota</taxon>
        <taxon>Fungi</taxon>
        <taxon>Dikarya</taxon>
        <taxon>Ascomycota</taxon>
        <taxon>Pezizomycotina</taxon>
        <taxon>Eurotiomycetes</taxon>
        <taxon>Eurotiomycetidae</taxon>
        <taxon>Eurotiales</taxon>
        <taxon>Aspergillaceae</taxon>
        <taxon>Penicillium</taxon>
    </lineage>
</organism>
<name>A0AAD6MXY5_9EURO</name>
<proteinExistence type="predicted"/>
<reference evidence="2" key="2">
    <citation type="submission" date="2023-01" db="EMBL/GenBank/DDBJ databases">
        <authorList>
            <person name="Petersen C."/>
        </authorList>
    </citation>
    <scope>NUCLEOTIDE SEQUENCE</scope>
    <source>
        <strain evidence="2">IBT 17514</strain>
    </source>
</reference>
<dbReference type="PANTHER" id="PTHR30336">
    <property type="entry name" value="INNER MEMBRANE PROTEIN, PROBABLE PERMEASE"/>
    <property type="match status" value="1"/>
</dbReference>
<dbReference type="Pfam" id="PF02698">
    <property type="entry name" value="DUF218"/>
    <property type="match status" value="1"/>
</dbReference>
<accession>A0AAD6MXY5</accession>
<evidence type="ECO:0000313" key="2">
    <source>
        <dbReference type="EMBL" id="KAJ5732365.1"/>
    </source>
</evidence>
<dbReference type="Gene3D" id="3.40.50.620">
    <property type="entry name" value="HUPs"/>
    <property type="match status" value="1"/>
</dbReference>
<dbReference type="EMBL" id="JAQJAN010000004">
    <property type="protein sequence ID" value="KAJ5732365.1"/>
    <property type="molecule type" value="Genomic_DNA"/>
</dbReference>